<dbReference type="OrthoDB" id="5985073at2759"/>
<dbReference type="eggNOG" id="KOG4157">
    <property type="taxonomic scope" value="Eukaryota"/>
</dbReference>
<keyword evidence="2" id="KW-0812">Transmembrane</keyword>
<evidence type="ECO:0000256" key="6">
    <source>
        <dbReference type="ARBA" id="ARBA00023180"/>
    </source>
</evidence>
<comment type="subcellular location">
    <subcellularLocation>
        <location evidence="1">Membrane</location>
        <topology evidence="1">Single-pass membrane protein</topology>
    </subcellularLocation>
</comment>
<dbReference type="Proteomes" id="UP000007796">
    <property type="component" value="Unassembled WGS sequence"/>
</dbReference>
<dbReference type="STRING" id="655863.F0XD80"/>
<feature type="domain" description="WSC" evidence="8">
    <location>
        <begin position="68"/>
        <end position="170"/>
    </location>
</feature>
<dbReference type="AlphaFoldDB" id="F0XD80"/>
<dbReference type="RefSeq" id="XP_014174095.1">
    <property type="nucleotide sequence ID" value="XM_014318620.1"/>
</dbReference>
<accession>F0XD80</accession>
<dbReference type="SMART" id="SM00321">
    <property type="entry name" value="WSC"/>
    <property type="match status" value="1"/>
</dbReference>
<keyword evidence="5" id="KW-0472">Membrane</keyword>
<dbReference type="PROSITE" id="PS51212">
    <property type="entry name" value="WSC"/>
    <property type="match status" value="1"/>
</dbReference>
<protein>
    <recommendedName>
        <fullName evidence="8">WSC domain-containing protein</fullName>
    </recommendedName>
</protein>
<evidence type="ECO:0000256" key="5">
    <source>
        <dbReference type="ARBA" id="ARBA00023136"/>
    </source>
</evidence>
<keyword evidence="3 7" id="KW-0732">Signal</keyword>
<dbReference type="EMBL" id="GL629765">
    <property type="protein sequence ID" value="EFX04613.1"/>
    <property type="molecule type" value="Genomic_DNA"/>
</dbReference>
<name>F0XD80_GROCL</name>
<evidence type="ECO:0000313" key="10">
    <source>
        <dbReference type="Proteomes" id="UP000007796"/>
    </source>
</evidence>
<evidence type="ECO:0000256" key="4">
    <source>
        <dbReference type="ARBA" id="ARBA00022989"/>
    </source>
</evidence>
<evidence type="ECO:0000313" key="9">
    <source>
        <dbReference type="EMBL" id="EFX04613.1"/>
    </source>
</evidence>
<feature type="signal peptide" evidence="7">
    <location>
        <begin position="1"/>
        <end position="28"/>
    </location>
</feature>
<keyword evidence="4" id="KW-1133">Transmembrane helix</keyword>
<dbReference type="InterPro" id="IPR051836">
    <property type="entry name" value="Kremen_rcpt"/>
</dbReference>
<gene>
    <name evidence="9" type="ORF">CMQ_1541</name>
</gene>
<reference evidence="9 10" key="1">
    <citation type="journal article" date="2011" name="Proc. Natl. Acad. Sci. U.S.A.">
        <title>Genome and transcriptome analyses of the mountain pine beetle-fungal symbiont Grosmannia clavigera, a lodgepole pine pathogen.</title>
        <authorList>
            <person name="DiGuistini S."/>
            <person name="Wang Y."/>
            <person name="Liao N.Y."/>
            <person name="Taylor G."/>
            <person name="Tanguay P."/>
            <person name="Feau N."/>
            <person name="Henrissat B."/>
            <person name="Chan S.K."/>
            <person name="Hesse-Orce U."/>
            <person name="Alamouti S.M."/>
            <person name="Tsui C.K.M."/>
            <person name="Docking R.T."/>
            <person name="Levasseur A."/>
            <person name="Haridas S."/>
            <person name="Robertson G."/>
            <person name="Birol I."/>
            <person name="Holt R.A."/>
            <person name="Marra M.A."/>
            <person name="Hamelin R.C."/>
            <person name="Hirst M."/>
            <person name="Jones S.J.M."/>
            <person name="Bohlmann J."/>
            <person name="Breuil C."/>
        </authorList>
    </citation>
    <scope>NUCLEOTIDE SEQUENCE [LARGE SCALE GENOMIC DNA]</scope>
    <source>
        <strain evidence="10">kw1407 / UAMH 11150</strain>
    </source>
</reference>
<proteinExistence type="predicted"/>
<dbReference type="InterPro" id="IPR002889">
    <property type="entry name" value="WSC_carb-bd"/>
</dbReference>
<dbReference type="HOGENOM" id="CLU_116866_0_0_1"/>
<organism evidence="10">
    <name type="scientific">Grosmannia clavigera (strain kw1407 / UAMH 11150)</name>
    <name type="common">Blue stain fungus</name>
    <name type="synonym">Graphiocladiella clavigera</name>
    <dbReference type="NCBI Taxonomy" id="655863"/>
    <lineage>
        <taxon>Eukaryota</taxon>
        <taxon>Fungi</taxon>
        <taxon>Dikarya</taxon>
        <taxon>Ascomycota</taxon>
        <taxon>Pezizomycotina</taxon>
        <taxon>Sordariomycetes</taxon>
        <taxon>Sordariomycetidae</taxon>
        <taxon>Ophiostomatales</taxon>
        <taxon>Ophiostomataceae</taxon>
        <taxon>Leptographium</taxon>
    </lineage>
</organism>
<feature type="chain" id="PRO_5003260443" description="WSC domain-containing protein" evidence="7">
    <location>
        <begin position="29"/>
        <end position="198"/>
    </location>
</feature>
<evidence type="ECO:0000256" key="1">
    <source>
        <dbReference type="ARBA" id="ARBA00004167"/>
    </source>
</evidence>
<dbReference type="PANTHER" id="PTHR24269">
    <property type="entry name" value="KREMEN PROTEIN"/>
    <property type="match status" value="1"/>
</dbReference>
<dbReference type="InParanoid" id="F0XD80"/>
<sequence length="198" mass="19960">MRMPARMMLWSWCLALVLVLAGSTAAAAATLTPAAATAGSTATSAVSAASPTVYNSSAATGASRLVRQYAYHGCFLEITGTNGTAPGSRSIEDGTDEILPGNMTVPLCLAFCGSAAYPYAGLEYGRECWCGQDLSALATEEPAADCDLPCDGDTSALCGGNLRLTVYLLSAAATGGAAHGALWAMLAAIVTASGVHLV</sequence>
<dbReference type="PANTHER" id="PTHR24269:SF16">
    <property type="entry name" value="PROTEIN SLG1"/>
    <property type="match status" value="1"/>
</dbReference>
<keyword evidence="6" id="KW-0325">Glycoprotein</keyword>
<dbReference type="GO" id="GO:0005886">
    <property type="term" value="C:plasma membrane"/>
    <property type="evidence" value="ECO:0007669"/>
    <property type="project" value="TreeGrafter"/>
</dbReference>
<dbReference type="GeneID" id="25974431"/>
<evidence type="ECO:0000259" key="8">
    <source>
        <dbReference type="PROSITE" id="PS51212"/>
    </source>
</evidence>
<keyword evidence="10" id="KW-1185">Reference proteome</keyword>
<evidence type="ECO:0000256" key="7">
    <source>
        <dbReference type="SAM" id="SignalP"/>
    </source>
</evidence>
<dbReference type="Pfam" id="PF01822">
    <property type="entry name" value="WSC"/>
    <property type="match status" value="1"/>
</dbReference>
<evidence type="ECO:0000256" key="3">
    <source>
        <dbReference type="ARBA" id="ARBA00022729"/>
    </source>
</evidence>
<evidence type="ECO:0000256" key="2">
    <source>
        <dbReference type="ARBA" id="ARBA00022692"/>
    </source>
</evidence>